<dbReference type="CDD" id="cd20625">
    <property type="entry name" value="CYP164-like"/>
    <property type="match status" value="1"/>
</dbReference>
<dbReference type="Gene3D" id="1.10.630.10">
    <property type="entry name" value="Cytochrome P450"/>
    <property type="match status" value="1"/>
</dbReference>
<dbReference type="InterPro" id="IPR002397">
    <property type="entry name" value="Cyt_P450_B"/>
</dbReference>
<keyword evidence="2" id="KW-0479">Metal-binding</keyword>
<evidence type="ECO:0000313" key="3">
    <source>
        <dbReference type="EMBL" id="MDC0666114.1"/>
    </source>
</evidence>
<dbReference type="PANTHER" id="PTHR46696">
    <property type="entry name" value="P450, PUTATIVE (EUROFUNG)-RELATED"/>
    <property type="match status" value="1"/>
</dbReference>
<dbReference type="InterPro" id="IPR001128">
    <property type="entry name" value="Cyt_P450"/>
</dbReference>
<sequence>MTNTTTLLSPAMFADPYPIYARLREQTPVLHVPQIGVWLVTRYDDVHHVLKSPELFSSERTAAIDKLRDPRLAEGMELLASRSLVSVDPPDHTRLRRLVNVAFTPRAIARLERRVRDLARELVDDIVRKDSFDLMEDLAVPLPVIVISELLGVDPARRAEFKRWSDDLLLGSRLDGHLDDAEIGRIVASRREFIAFFRAMIEHRRREPGDDLLSDLVRAEAERDALSPEEVLSMAILLMIAGNETTTNLIGNGTLALLEHPDVLPRLRADSTRIPGFVEEVLRWRSPVVMLVRTTRRDVTVGGVDIPQGAVLGVLVDSANHDPTHFAEPERFDIERQSAHLSFGYGIHFCVGAPLSRLEGRIAFEELVARVPEFSREPGPLEWTPSFNLRGLKRLPLRRGAQLSAPASRGSTA</sequence>
<reference evidence="3 4" key="1">
    <citation type="submission" date="2022-11" db="EMBL/GenBank/DDBJ databases">
        <title>Minimal conservation of predation-associated metabolite biosynthetic gene clusters underscores biosynthetic potential of Myxococcota including descriptions for ten novel species: Archangium lansinium sp. nov., Myxococcus landrumus sp. nov., Nannocystis bai.</title>
        <authorList>
            <person name="Ahearne A."/>
            <person name="Stevens C."/>
            <person name="Dowd S."/>
        </authorList>
    </citation>
    <scope>NUCLEOTIDE SEQUENCE [LARGE SCALE GENOMIC DNA]</scope>
    <source>
        <strain evidence="3 4">NCELM</strain>
    </source>
</reference>
<dbReference type="PRINTS" id="PR00359">
    <property type="entry name" value="BP450"/>
</dbReference>
<dbReference type="Proteomes" id="UP001217838">
    <property type="component" value="Unassembled WGS sequence"/>
</dbReference>
<dbReference type="PROSITE" id="PS00086">
    <property type="entry name" value="CYTOCHROME_P450"/>
    <property type="match status" value="1"/>
</dbReference>
<keyword evidence="2" id="KW-0503">Monooxygenase</keyword>
<organism evidence="3 4">
    <name type="scientific">Nannocystis radixulma</name>
    <dbReference type="NCBI Taxonomy" id="2995305"/>
    <lineage>
        <taxon>Bacteria</taxon>
        <taxon>Pseudomonadati</taxon>
        <taxon>Myxococcota</taxon>
        <taxon>Polyangia</taxon>
        <taxon>Nannocystales</taxon>
        <taxon>Nannocystaceae</taxon>
        <taxon>Nannocystis</taxon>
    </lineage>
</organism>
<keyword evidence="2" id="KW-0349">Heme</keyword>
<dbReference type="InterPro" id="IPR017972">
    <property type="entry name" value="Cyt_P450_CS"/>
</dbReference>
<dbReference type="PANTHER" id="PTHR46696:SF1">
    <property type="entry name" value="CYTOCHROME P450 YJIB-RELATED"/>
    <property type="match status" value="1"/>
</dbReference>
<gene>
    <name evidence="3" type="ORF">POL58_00125</name>
</gene>
<dbReference type="InterPro" id="IPR036396">
    <property type="entry name" value="Cyt_P450_sf"/>
</dbReference>
<evidence type="ECO:0000256" key="2">
    <source>
        <dbReference type="RuleBase" id="RU000461"/>
    </source>
</evidence>
<evidence type="ECO:0000256" key="1">
    <source>
        <dbReference type="ARBA" id="ARBA00010617"/>
    </source>
</evidence>
<protein>
    <submittedName>
        <fullName evidence="3">Cytochrome P450</fullName>
    </submittedName>
</protein>
<accession>A0ABT5AW97</accession>
<dbReference type="EMBL" id="JAQNDN010000001">
    <property type="protein sequence ID" value="MDC0666114.1"/>
    <property type="molecule type" value="Genomic_DNA"/>
</dbReference>
<dbReference type="Pfam" id="PF00067">
    <property type="entry name" value="p450"/>
    <property type="match status" value="1"/>
</dbReference>
<keyword evidence="2" id="KW-0560">Oxidoreductase</keyword>
<name>A0ABT5AW97_9BACT</name>
<comment type="similarity">
    <text evidence="1 2">Belongs to the cytochrome P450 family.</text>
</comment>
<keyword evidence="2" id="KW-0408">Iron</keyword>
<dbReference type="SUPFAM" id="SSF48264">
    <property type="entry name" value="Cytochrome P450"/>
    <property type="match status" value="1"/>
</dbReference>
<proteinExistence type="inferred from homology"/>
<comment type="caution">
    <text evidence="3">The sequence shown here is derived from an EMBL/GenBank/DDBJ whole genome shotgun (WGS) entry which is preliminary data.</text>
</comment>
<evidence type="ECO:0000313" key="4">
    <source>
        <dbReference type="Proteomes" id="UP001217838"/>
    </source>
</evidence>
<dbReference type="RefSeq" id="WP_271993521.1">
    <property type="nucleotide sequence ID" value="NZ_JAQNDN010000001.1"/>
</dbReference>
<keyword evidence="4" id="KW-1185">Reference proteome</keyword>